<feature type="repeat" description="PPR" evidence="2">
    <location>
        <begin position="203"/>
        <end position="237"/>
    </location>
</feature>
<dbReference type="Pfam" id="PF13041">
    <property type="entry name" value="PPR_2"/>
    <property type="match status" value="2"/>
</dbReference>
<feature type="repeat" description="PPR" evidence="2">
    <location>
        <begin position="304"/>
        <end position="338"/>
    </location>
</feature>
<dbReference type="Gene3D" id="1.25.40.10">
    <property type="entry name" value="Tetratricopeptide repeat domain"/>
    <property type="match status" value="3"/>
</dbReference>
<feature type="region of interest" description="Disordered" evidence="3">
    <location>
        <begin position="1"/>
        <end position="35"/>
    </location>
</feature>
<dbReference type="Proteomes" id="UP001318860">
    <property type="component" value="Unassembled WGS sequence"/>
</dbReference>
<organism evidence="4 5">
    <name type="scientific">Rehmannia glutinosa</name>
    <name type="common">Chinese foxglove</name>
    <dbReference type="NCBI Taxonomy" id="99300"/>
    <lineage>
        <taxon>Eukaryota</taxon>
        <taxon>Viridiplantae</taxon>
        <taxon>Streptophyta</taxon>
        <taxon>Embryophyta</taxon>
        <taxon>Tracheophyta</taxon>
        <taxon>Spermatophyta</taxon>
        <taxon>Magnoliopsida</taxon>
        <taxon>eudicotyledons</taxon>
        <taxon>Gunneridae</taxon>
        <taxon>Pentapetalae</taxon>
        <taxon>asterids</taxon>
        <taxon>lamiids</taxon>
        <taxon>Lamiales</taxon>
        <taxon>Orobanchaceae</taxon>
        <taxon>Rehmannieae</taxon>
        <taxon>Rehmannia</taxon>
    </lineage>
</organism>
<evidence type="ECO:0000313" key="4">
    <source>
        <dbReference type="EMBL" id="KAK6141286.1"/>
    </source>
</evidence>
<evidence type="ECO:0000256" key="3">
    <source>
        <dbReference type="SAM" id="MobiDB-lite"/>
    </source>
</evidence>
<gene>
    <name evidence="4" type="ORF">DH2020_024970</name>
</gene>
<dbReference type="PROSITE" id="PS51375">
    <property type="entry name" value="PPR"/>
    <property type="match status" value="3"/>
</dbReference>
<dbReference type="InterPro" id="IPR011990">
    <property type="entry name" value="TPR-like_helical_dom_sf"/>
</dbReference>
<dbReference type="Pfam" id="PF01535">
    <property type="entry name" value="PPR"/>
    <property type="match status" value="3"/>
</dbReference>
<evidence type="ECO:0000256" key="1">
    <source>
        <dbReference type="ARBA" id="ARBA00022737"/>
    </source>
</evidence>
<feature type="repeat" description="PPR" evidence="2">
    <location>
        <begin position="339"/>
        <end position="369"/>
    </location>
</feature>
<dbReference type="InterPro" id="IPR046848">
    <property type="entry name" value="E_motif"/>
</dbReference>
<dbReference type="InterPro" id="IPR002885">
    <property type="entry name" value="PPR_rpt"/>
</dbReference>
<evidence type="ECO:0000313" key="5">
    <source>
        <dbReference type="Proteomes" id="UP001318860"/>
    </source>
</evidence>
<dbReference type="NCBIfam" id="TIGR00756">
    <property type="entry name" value="PPR"/>
    <property type="match status" value="2"/>
</dbReference>
<dbReference type="PANTHER" id="PTHR47926">
    <property type="entry name" value="PENTATRICOPEPTIDE REPEAT-CONTAINING PROTEIN"/>
    <property type="match status" value="1"/>
</dbReference>
<feature type="compositionally biased region" description="Low complexity" evidence="3">
    <location>
        <begin position="7"/>
        <end position="21"/>
    </location>
</feature>
<dbReference type="Pfam" id="PF20431">
    <property type="entry name" value="E_motif"/>
    <property type="match status" value="1"/>
</dbReference>
<comment type="caution">
    <text evidence="4">The sequence shown here is derived from an EMBL/GenBank/DDBJ whole genome shotgun (WGS) entry which is preliminary data.</text>
</comment>
<accession>A0ABR0W3S4</accession>
<reference evidence="4 5" key="1">
    <citation type="journal article" date="2021" name="Comput. Struct. Biotechnol. J.">
        <title>De novo genome assembly of the potent medicinal plant Rehmannia glutinosa using nanopore technology.</title>
        <authorList>
            <person name="Ma L."/>
            <person name="Dong C."/>
            <person name="Song C."/>
            <person name="Wang X."/>
            <person name="Zheng X."/>
            <person name="Niu Y."/>
            <person name="Chen S."/>
            <person name="Feng W."/>
        </authorList>
    </citation>
    <scope>NUCLEOTIDE SEQUENCE [LARGE SCALE GENOMIC DNA]</scope>
    <source>
        <strain evidence="4">DH-2019</strain>
    </source>
</reference>
<proteinExistence type="predicted"/>
<protein>
    <recommendedName>
        <fullName evidence="6">Pentatricopeptide repeat-containing protein</fullName>
    </recommendedName>
</protein>
<evidence type="ECO:0008006" key="6">
    <source>
        <dbReference type="Google" id="ProtNLM"/>
    </source>
</evidence>
<name>A0ABR0W3S4_REHGL</name>
<evidence type="ECO:0000256" key="2">
    <source>
        <dbReference type="PROSITE-ProRule" id="PRU00708"/>
    </source>
</evidence>
<keyword evidence="5" id="KW-1185">Reference proteome</keyword>
<sequence>MGTPVVASMAASTAEEAGASSRRGEQGVFDTGRSSGGGGEITWTIHGFSHETLQLHCLLLKTSLDHHEYLFTQLMLSAASASIHHARKLFDYSPIAPPPLFAWNTLIKAYSKNSTSPIESVKLFAELLRASDELKPNNFTYPFVIKACGRCSLLGVGGSVHSMALKAGFGSDSHVNNTLLTMYGGCGVVEFARRVFDEMCERDVVTWSSMIASYVDCNLDLDALRVFKDMIMVNETPNLVTFVSLLSACTNLLNIRLGKSIHSYILINGMEFHVGLGTVLLNMYAKSGHLEEAFHIFNSISEKNLQSWTVMISCLADYGHGEEALSLFTRMEEIGLCPDSVSFSAILSACSHKGLLREGQKLFDKMVNVYNIMPTMEHYGCMVDLFGRAGKIEEAYEIIMSMPMRPNSVVLRSYISACKHHGRVLYLDDHLMKLLLKLEPDIGANYVLAATVSSSTGYWNGVDKVRNNMKIKGLKKVPGYSWVQAPLGGDLRSGQ</sequence>
<dbReference type="InterPro" id="IPR046960">
    <property type="entry name" value="PPR_At4g14850-like_plant"/>
</dbReference>
<keyword evidence="1" id="KW-0677">Repeat</keyword>
<dbReference type="EMBL" id="JABTTQ020000155">
    <property type="protein sequence ID" value="KAK6141286.1"/>
    <property type="molecule type" value="Genomic_DNA"/>
</dbReference>